<evidence type="ECO:0000313" key="4">
    <source>
        <dbReference type="Proteomes" id="UP000177943"/>
    </source>
</evidence>
<dbReference type="PROSITE" id="PS51677">
    <property type="entry name" value="NODB"/>
    <property type="match status" value="1"/>
</dbReference>
<accession>A0A1G2MR80</accession>
<reference evidence="3 4" key="1">
    <citation type="journal article" date="2016" name="Nat. Commun.">
        <title>Thousands of microbial genomes shed light on interconnected biogeochemical processes in an aquifer system.</title>
        <authorList>
            <person name="Anantharaman K."/>
            <person name="Brown C.T."/>
            <person name="Hug L.A."/>
            <person name="Sharon I."/>
            <person name="Castelle C.J."/>
            <person name="Probst A.J."/>
            <person name="Thomas B.C."/>
            <person name="Singh A."/>
            <person name="Wilkins M.J."/>
            <person name="Karaoz U."/>
            <person name="Brodie E.L."/>
            <person name="Williams K.H."/>
            <person name="Hubbard S.S."/>
            <person name="Banfield J.F."/>
        </authorList>
    </citation>
    <scope>NUCLEOTIDE SEQUENCE [LARGE SCALE GENOMIC DNA]</scope>
</reference>
<dbReference type="EMBL" id="MHRP01000032">
    <property type="protein sequence ID" value="OHA26363.1"/>
    <property type="molecule type" value="Genomic_DNA"/>
</dbReference>
<organism evidence="3 4">
    <name type="scientific">Candidatus Taylorbacteria bacterium RIFCSPHIGHO2_02_FULL_45_35</name>
    <dbReference type="NCBI Taxonomy" id="1802311"/>
    <lineage>
        <taxon>Bacteria</taxon>
        <taxon>Candidatus Tayloriibacteriota</taxon>
    </lineage>
</organism>
<name>A0A1G2MR80_9BACT</name>
<evidence type="ECO:0000313" key="3">
    <source>
        <dbReference type="EMBL" id="OHA26363.1"/>
    </source>
</evidence>
<dbReference type="InterPro" id="IPR051398">
    <property type="entry name" value="Polysacch_Deacetylase"/>
</dbReference>
<dbReference type="Proteomes" id="UP000177943">
    <property type="component" value="Unassembled WGS sequence"/>
</dbReference>
<dbReference type="Gene3D" id="3.20.20.370">
    <property type="entry name" value="Glycoside hydrolase/deacetylase"/>
    <property type="match status" value="1"/>
</dbReference>
<dbReference type="PANTHER" id="PTHR34216:SF11">
    <property type="entry name" value="CHITOOLIGOSACCHARIDE DEACETYLASE"/>
    <property type="match status" value="1"/>
</dbReference>
<dbReference type="SUPFAM" id="SSF88713">
    <property type="entry name" value="Glycoside hydrolase/deacetylase"/>
    <property type="match status" value="1"/>
</dbReference>
<proteinExistence type="predicted"/>
<dbReference type="PANTHER" id="PTHR34216">
    <property type="match status" value="1"/>
</dbReference>
<comment type="caution">
    <text evidence="3">The sequence shown here is derived from an EMBL/GenBank/DDBJ whole genome shotgun (WGS) entry which is preliminary data.</text>
</comment>
<dbReference type="InterPro" id="IPR002509">
    <property type="entry name" value="NODB_dom"/>
</dbReference>
<gene>
    <name evidence="3" type="ORF">A3D56_03760</name>
</gene>
<dbReference type="Gene3D" id="2.60.120.260">
    <property type="entry name" value="Galactose-binding domain-like"/>
    <property type="match status" value="2"/>
</dbReference>
<dbReference type="GO" id="GO:0016810">
    <property type="term" value="F:hydrolase activity, acting on carbon-nitrogen (but not peptide) bonds"/>
    <property type="evidence" value="ECO:0007669"/>
    <property type="project" value="InterPro"/>
</dbReference>
<dbReference type="InterPro" id="IPR011330">
    <property type="entry name" value="Glyco_hydro/deAcase_b/a-brl"/>
</dbReference>
<keyword evidence="1" id="KW-0732">Signal</keyword>
<sequence length="561" mass="61033">MIALVSRKFLFAYLLIGLFFLYGVIAPNISTAAGPNLIQNPSLENDADANAIPDQWFKGSWGSNSVVFTYPVGGISGRAGKIDLSAYSNGDAKWYFADVSVTAGEEYMFKDQYVSNTSTTLTVRYTNASGTFTYLDLATLPASASPATVEKTFTVPEGMVSVTVLHLIKSNGSLTVDNFSLSKNTATTTLPIDPTGFNSGFVSLTFDDGWISHFTNAKPILDAANIKGTFYIISGALAWINNSSLENDLDNNNVPDGWTGSKSGNNTATFSYPVAGANGSRVAKINVSAYKNGEAKWIFNEIPIKGGWNYTFSDQYVSTVSTKVVAQMRKADGSIQTMELGTLAASPVWKYFKKTFSVPIDAKTITIYQAISANGSLTVDNFKLVNASGFYMNQTHLLGLQNAGHEIGNHTRTHPSLTSLTTDQALAEIDLAKTDLLAMGANTIKTLAYPFGDYNDSLKQMIKNAGMSSARSVDRGFNTKDTDKYALKIQQVDNTTTLDQIKTWIDQVNVSKTWLILMFHQIDYSKNQYSTTPEILQGVVNYIKSTDTPSRTITEGLSLLI</sequence>
<dbReference type="GO" id="GO:0005975">
    <property type="term" value="P:carbohydrate metabolic process"/>
    <property type="evidence" value="ECO:0007669"/>
    <property type="project" value="InterPro"/>
</dbReference>
<protein>
    <recommendedName>
        <fullName evidence="2">NodB homology domain-containing protein</fullName>
    </recommendedName>
</protein>
<evidence type="ECO:0000259" key="2">
    <source>
        <dbReference type="PROSITE" id="PS51677"/>
    </source>
</evidence>
<dbReference type="AlphaFoldDB" id="A0A1G2MR80"/>
<feature type="domain" description="NodB homology" evidence="2">
    <location>
        <begin position="200"/>
        <end position="556"/>
    </location>
</feature>
<evidence type="ECO:0000256" key="1">
    <source>
        <dbReference type="ARBA" id="ARBA00022729"/>
    </source>
</evidence>
<dbReference type="Pfam" id="PF01522">
    <property type="entry name" value="Polysacc_deac_1"/>
    <property type="match status" value="2"/>
</dbReference>